<comment type="caution">
    <text evidence="7">The sequence shown here is derived from an EMBL/GenBank/DDBJ whole genome shotgun (WGS) entry which is preliminary data.</text>
</comment>
<evidence type="ECO:0000256" key="2">
    <source>
        <dbReference type="ARBA" id="ARBA00005695"/>
    </source>
</evidence>
<evidence type="ECO:0000313" key="8">
    <source>
        <dbReference type="Proteomes" id="UP000019141"/>
    </source>
</evidence>
<dbReference type="Gene3D" id="3.40.190.10">
    <property type="entry name" value="Periplasmic binding protein-like II"/>
    <property type="match status" value="1"/>
</dbReference>
<dbReference type="GO" id="GO:0015833">
    <property type="term" value="P:peptide transport"/>
    <property type="evidence" value="ECO:0007669"/>
    <property type="project" value="TreeGrafter"/>
</dbReference>
<organism evidence="7 8">
    <name type="scientific">Entotheonella factor</name>
    <dbReference type="NCBI Taxonomy" id="1429438"/>
    <lineage>
        <taxon>Bacteria</taxon>
        <taxon>Pseudomonadati</taxon>
        <taxon>Nitrospinota/Tectimicrobiota group</taxon>
        <taxon>Candidatus Tectimicrobiota</taxon>
        <taxon>Candidatus Entotheonellia</taxon>
        <taxon>Candidatus Entotheonellales</taxon>
        <taxon>Candidatus Entotheonellaceae</taxon>
        <taxon>Candidatus Entotheonella</taxon>
    </lineage>
</organism>
<sequence length="225" mass="24989">MRQRSWLVGSLALLCILALMMTVAVAEDPKRGGTLRVAYGNKISHLDFHTAPGYEMMWVAMNIGCGLVNITPDGEFVGDAAESWELSDDYLTWTFKLKDGVKFHDGSAVDANAVKFSIDRLMDPETKSGMRRFYAAVKSVDVVDPLTVKVNMNEPYAFFLHMLAGYRTGLVLYSPDATAKAELKARKQGKAGAVVGCGPFQLVEWVPNDHLIMDRFDSYHFEGRP</sequence>
<evidence type="ECO:0000256" key="3">
    <source>
        <dbReference type="ARBA" id="ARBA00022448"/>
    </source>
</evidence>
<evidence type="ECO:0000256" key="4">
    <source>
        <dbReference type="ARBA" id="ARBA00022729"/>
    </source>
</evidence>
<dbReference type="GO" id="GO:0030313">
    <property type="term" value="C:cell envelope"/>
    <property type="evidence" value="ECO:0007669"/>
    <property type="project" value="UniProtKB-SubCell"/>
</dbReference>
<keyword evidence="8" id="KW-1185">Reference proteome</keyword>
<evidence type="ECO:0000256" key="1">
    <source>
        <dbReference type="ARBA" id="ARBA00004196"/>
    </source>
</evidence>
<gene>
    <name evidence="7" type="ORF">ETSY1_24265</name>
</gene>
<evidence type="ECO:0000259" key="6">
    <source>
        <dbReference type="Pfam" id="PF00496"/>
    </source>
</evidence>
<evidence type="ECO:0000313" key="7">
    <source>
        <dbReference type="EMBL" id="ETW97023.1"/>
    </source>
</evidence>
<dbReference type="InterPro" id="IPR023765">
    <property type="entry name" value="SBP_5_CS"/>
</dbReference>
<dbReference type="HOGENOM" id="CLU_017028_1_0_7"/>
<protein>
    <recommendedName>
        <fullName evidence="6">Solute-binding protein family 5 domain-containing protein</fullName>
    </recommendedName>
</protein>
<dbReference type="PANTHER" id="PTHR30290">
    <property type="entry name" value="PERIPLASMIC BINDING COMPONENT OF ABC TRANSPORTER"/>
    <property type="match status" value="1"/>
</dbReference>
<keyword evidence="4 5" id="KW-0732">Signal</keyword>
<dbReference type="InterPro" id="IPR039424">
    <property type="entry name" value="SBP_5"/>
</dbReference>
<feature type="chain" id="PRO_5004845849" description="Solute-binding protein family 5 domain-containing protein" evidence="5">
    <location>
        <begin position="27"/>
        <end position="225"/>
    </location>
</feature>
<feature type="non-terminal residue" evidence="7">
    <location>
        <position position="225"/>
    </location>
</feature>
<proteinExistence type="inferred from homology"/>
<dbReference type="CDD" id="cd00995">
    <property type="entry name" value="PBP2_NikA_DppA_OppA_like"/>
    <property type="match status" value="1"/>
</dbReference>
<dbReference type="AlphaFoldDB" id="W4LFZ5"/>
<feature type="domain" description="Solute-binding protein family 5" evidence="6">
    <location>
        <begin position="75"/>
        <end position="220"/>
    </location>
</feature>
<reference evidence="7 8" key="1">
    <citation type="journal article" date="2014" name="Nature">
        <title>An environmental bacterial taxon with a large and distinct metabolic repertoire.</title>
        <authorList>
            <person name="Wilson M.C."/>
            <person name="Mori T."/>
            <person name="Ruckert C."/>
            <person name="Uria A.R."/>
            <person name="Helf M.J."/>
            <person name="Takada K."/>
            <person name="Gernert C."/>
            <person name="Steffens U.A."/>
            <person name="Heycke N."/>
            <person name="Schmitt S."/>
            <person name="Rinke C."/>
            <person name="Helfrich E.J."/>
            <person name="Brachmann A.O."/>
            <person name="Gurgui C."/>
            <person name="Wakimoto T."/>
            <person name="Kracht M."/>
            <person name="Crusemann M."/>
            <person name="Hentschel U."/>
            <person name="Abe I."/>
            <person name="Matsunaga S."/>
            <person name="Kalinowski J."/>
            <person name="Takeyama H."/>
            <person name="Piel J."/>
        </authorList>
    </citation>
    <scope>NUCLEOTIDE SEQUENCE [LARGE SCALE GENOMIC DNA]</scope>
    <source>
        <strain evidence="8">TSY1</strain>
    </source>
</reference>
<dbReference type="PROSITE" id="PS01040">
    <property type="entry name" value="SBP_BACTERIAL_5"/>
    <property type="match status" value="1"/>
</dbReference>
<dbReference type="SUPFAM" id="SSF53850">
    <property type="entry name" value="Periplasmic binding protein-like II"/>
    <property type="match status" value="1"/>
</dbReference>
<dbReference type="Proteomes" id="UP000019141">
    <property type="component" value="Unassembled WGS sequence"/>
</dbReference>
<feature type="signal peptide" evidence="5">
    <location>
        <begin position="1"/>
        <end position="26"/>
    </location>
</feature>
<keyword evidence="3" id="KW-0813">Transport</keyword>
<evidence type="ECO:0000256" key="5">
    <source>
        <dbReference type="SAM" id="SignalP"/>
    </source>
</evidence>
<comment type="similarity">
    <text evidence="2">Belongs to the bacterial solute-binding protein 5 family.</text>
</comment>
<dbReference type="InterPro" id="IPR000914">
    <property type="entry name" value="SBP_5_dom"/>
</dbReference>
<dbReference type="PANTHER" id="PTHR30290:SF10">
    <property type="entry name" value="PERIPLASMIC OLIGOPEPTIDE-BINDING PROTEIN-RELATED"/>
    <property type="match status" value="1"/>
</dbReference>
<accession>W4LFZ5</accession>
<dbReference type="Pfam" id="PF00496">
    <property type="entry name" value="SBP_bac_5"/>
    <property type="match status" value="1"/>
</dbReference>
<name>W4LFZ5_ENTF1</name>
<dbReference type="EMBL" id="AZHW01000717">
    <property type="protein sequence ID" value="ETW97023.1"/>
    <property type="molecule type" value="Genomic_DNA"/>
</dbReference>
<comment type="subcellular location">
    <subcellularLocation>
        <location evidence="1">Cell envelope</location>
    </subcellularLocation>
</comment>
<dbReference type="GO" id="GO:1904680">
    <property type="term" value="F:peptide transmembrane transporter activity"/>
    <property type="evidence" value="ECO:0007669"/>
    <property type="project" value="TreeGrafter"/>
</dbReference>